<sequence>MIFEQTGKRKERASSWEDVPEWRRELIDRGWKEKSTFRIGQRNFEMQGVAHIRETLDRYGKELEAMIARSSLVVLEDAPIVLGKFSKSNLLAEQRLFALDPYAKKDDHGGYAATDLAQDERYSREESANVFFDAVATMAARHKKRICIVDPTSHSFESQEMHRSINEAVRTGKISASVAGGILAGVTLAQDIADVMRGAPTPTLDRRRVLQGLGALTVALSAGSIYSEVKREQIKDMKTVDEGTRTGGNTGVLVYNVEDYRNVITAEGLTKLAQLPLGVGPALVIYGGAHTKPVTLYASSDNERHMRKAAYKPFSSIMPPVMSIYQHRVVKGKKEDEWIPETHYPL</sequence>
<proteinExistence type="predicted"/>
<dbReference type="AlphaFoldDB" id="A0A1F6F031"/>
<organism evidence="1 2">
    <name type="scientific">Candidatus Kaiserbacteria bacterium RIFCSPLOWO2_01_FULL_54_13</name>
    <dbReference type="NCBI Taxonomy" id="1798512"/>
    <lineage>
        <taxon>Bacteria</taxon>
        <taxon>Candidatus Kaiseribacteriota</taxon>
    </lineage>
</organism>
<reference evidence="1 2" key="1">
    <citation type="journal article" date="2016" name="Nat. Commun.">
        <title>Thousands of microbial genomes shed light on interconnected biogeochemical processes in an aquifer system.</title>
        <authorList>
            <person name="Anantharaman K."/>
            <person name="Brown C.T."/>
            <person name="Hug L.A."/>
            <person name="Sharon I."/>
            <person name="Castelle C.J."/>
            <person name="Probst A.J."/>
            <person name="Thomas B.C."/>
            <person name="Singh A."/>
            <person name="Wilkins M.J."/>
            <person name="Karaoz U."/>
            <person name="Brodie E.L."/>
            <person name="Williams K.H."/>
            <person name="Hubbard S.S."/>
            <person name="Banfield J.F."/>
        </authorList>
    </citation>
    <scope>NUCLEOTIDE SEQUENCE [LARGE SCALE GENOMIC DNA]</scope>
</reference>
<gene>
    <name evidence="1" type="ORF">A3A39_04870</name>
</gene>
<dbReference type="Proteomes" id="UP000177372">
    <property type="component" value="Unassembled WGS sequence"/>
</dbReference>
<evidence type="ECO:0000313" key="2">
    <source>
        <dbReference type="Proteomes" id="UP000177372"/>
    </source>
</evidence>
<protein>
    <submittedName>
        <fullName evidence="1">Uncharacterized protein</fullName>
    </submittedName>
</protein>
<accession>A0A1F6F031</accession>
<name>A0A1F6F031_9BACT</name>
<evidence type="ECO:0000313" key="1">
    <source>
        <dbReference type="EMBL" id="OGG79221.1"/>
    </source>
</evidence>
<comment type="caution">
    <text evidence="1">The sequence shown here is derived from an EMBL/GenBank/DDBJ whole genome shotgun (WGS) entry which is preliminary data.</text>
</comment>
<dbReference type="EMBL" id="MFLZ01000038">
    <property type="protein sequence ID" value="OGG79221.1"/>
    <property type="molecule type" value="Genomic_DNA"/>
</dbReference>